<keyword evidence="13" id="KW-0464">Manganese</keyword>
<dbReference type="PIRSF" id="PIRSF001461">
    <property type="entry name" value="RPE"/>
    <property type="match status" value="1"/>
</dbReference>
<evidence type="ECO:0000313" key="16">
    <source>
        <dbReference type="Proteomes" id="UP000269226"/>
    </source>
</evidence>
<dbReference type="Proteomes" id="UP000269226">
    <property type="component" value="Chromosome"/>
</dbReference>
<gene>
    <name evidence="10" type="primary">rpe</name>
    <name evidence="15" type="ORF">DAT561_0230</name>
</gene>
<evidence type="ECO:0000256" key="1">
    <source>
        <dbReference type="ARBA" id="ARBA00001782"/>
    </source>
</evidence>
<feature type="binding site" evidence="10 14">
    <location>
        <position position="64"/>
    </location>
    <ligand>
        <name>substrate</name>
    </ligand>
</feature>
<proteinExistence type="inferred from homology"/>
<organism evidence="15 16">
    <name type="scientific">Melissococcus plutonius</name>
    <dbReference type="NCBI Taxonomy" id="33970"/>
    <lineage>
        <taxon>Bacteria</taxon>
        <taxon>Bacillati</taxon>
        <taxon>Bacillota</taxon>
        <taxon>Bacilli</taxon>
        <taxon>Lactobacillales</taxon>
        <taxon>Enterococcaceae</taxon>
        <taxon>Melissococcus</taxon>
    </lineage>
</organism>
<feature type="binding site" evidence="10 14">
    <location>
        <begin position="195"/>
        <end position="196"/>
    </location>
    <ligand>
        <name>substrate</name>
    </ligand>
</feature>
<comment type="function">
    <text evidence="10">Catalyzes the reversible epimerization of D-ribulose 5-phosphate to D-xylulose 5-phosphate.</text>
</comment>
<comment type="cofactor">
    <cofactor evidence="10 13">
        <name>a divalent metal cation</name>
        <dbReference type="ChEBI" id="CHEBI:60240"/>
    </cofactor>
    <text evidence="10 13">Binds 1 divalent metal cation per subunit.</text>
</comment>
<keyword evidence="13" id="KW-0862">Zinc</keyword>
<feature type="binding site" evidence="10 14">
    <location>
        <position position="6"/>
    </location>
    <ligand>
        <name>substrate</name>
    </ligand>
</feature>
<dbReference type="InterPro" id="IPR000056">
    <property type="entry name" value="Ribul_P_3_epim-like"/>
</dbReference>
<feature type="binding site" evidence="10 13">
    <location>
        <position position="173"/>
    </location>
    <ligand>
        <name>a divalent metal cation</name>
        <dbReference type="ChEBI" id="CHEBI:60240"/>
    </ligand>
</feature>
<evidence type="ECO:0000256" key="2">
    <source>
        <dbReference type="ARBA" id="ARBA00001936"/>
    </source>
</evidence>
<evidence type="ECO:0000256" key="12">
    <source>
        <dbReference type="PIRSR" id="PIRSR001461-1"/>
    </source>
</evidence>
<dbReference type="EC" id="5.1.3.1" evidence="7 10"/>
<dbReference type="GeneID" id="57042792"/>
<evidence type="ECO:0000256" key="9">
    <source>
        <dbReference type="ARBA" id="ARBA00023235"/>
    </source>
</evidence>
<dbReference type="AlphaFoldDB" id="A0A2Z5Y0U3"/>
<dbReference type="NCBIfam" id="NF004076">
    <property type="entry name" value="PRK05581.1-4"/>
    <property type="match status" value="1"/>
</dbReference>
<evidence type="ECO:0000256" key="11">
    <source>
        <dbReference type="PIRNR" id="PIRNR001461"/>
    </source>
</evidence>
<keyword evidence="13" id="KW-0170">Cobalt</keyword>
<feature type="binding site" evidence="10">
    <location>
        <begin position="173"/>
        <end position="175"/>
    </location>
    <ligand>
        <name>substrate</name>
    </ligand>
</feature>
<dbReference type="PROSITE" id="PS01085">
    <property type="entry name" value="RIBUL_P_3_EPIMER_1"/>
    <property type="match status" value="1"/>
</dbReference>
<feature type="active site" description="Proton donor" evidence="10 12">
    <location>
        <position position="173"/>
    </location>
</feature>
<evidence type="ECO:0000256" key="3">
    <source>
        <dbReference type="ARBA" id="ARBA00001941"/>
    </source>
</evidence>
<dbReference type="OMA" id="CHLMIED"/>
<dbReference type="CDD" id="cd00429">
    <property type="entry name" value="RPE"/>
    <property type="match status" value="1"/>
</dbReference>
<protein>
    <recommendedName>
        <fullName evidence="7 10">Ribulose-phosphate 3-epimerase</fullName>
        <ecNumber evidence="7 10">5.1.3.1</ecNumber>
    </recommendedName>
</protein>
<keyword evidence="9 10" id="KW-0413">Isomerase</keyword>
<dbReference type="PANTHER" id="PTHR11749">
    <property type="entry name" value="RIBULOSE-5-PHOSPHATE-3-EPIMERASE"/>
    <property type="match status" value="1"/>
</dbReference>
<dbReference type="InterPro" id="IPR026019">
    <property type="entry name" value="Ribul_P_3_epim"/>
</dbReference>
<dbReference type="GO" id="GO:0006098">
    <property type="term" value="P:pentose-phosphate shunt"/>
    <property type="evidence" value="ECO:0007669"/>
    <property type="project" value="UniProtKB-UniRule"/>
</dbReference>
<feature type="binding site" evidence="10 13">
    <location>
        <position position="64"/>
    </location>
    <ligand>
        <name>a divalent metal cation</name>
        <dbReference type="ChEBI" id="CHEBI:60240"/>
    </ligand>
</feature>
<name>A0A2Z5Y0U3_9ENTE</name>
<dbReference type="GO" id="GO:0005737">
    <property type="term" value="C:cytoplasm"/>
    <property type="evidence" value="ECO:0007669"/>
    <property type="project" value="UniProtKB-ARBA"/>
</dbReference>
<dbReference type="SUPFAM" id="SSF51366">
    <property type="entry name" value="Ribulose-phoshate binding barrel"/>
    <property type="match status" value="1"/>
</dbReference>
<dbReference type="InterPro" id="IPR013785">
    <property type="entry name" value="Aldolase_TIM"/>
</dbReference>
<reference evidence="15 16" key="1">
    <citation type="submission" date="2018-01" db="EMBL/GenBank/DDBJ databases">
        <title>Whole genome sequence of Melissococcus plutonius DAT561.</title>
        <authorList>
            <person name="Okumura K."/>
            <person name="Takamatsu D."/>
            <person name="Okura M."/>
        </authorList>
    </citation>
    <scope>NUCLEOTIDE SEQUENCE [LARGE SCALE GENOMIC DNA]</scope>
    <source>
        <strain evidence="15 16">DAT561</strain>
    </source>
</reference>
<feature type="binding site" evidence="10 13">
    <location>
        <position position="33"/>
    </location>
    <ligand>
        <name>a divalent metal cation</name>
        <dbReference type="ChEBI" id="CHEBI:60240"/>
    </ligand>
</feature>
<dbReference type="GO" id="GO:0004750">
    <property type="term" value="F:D-ribulose-phosphate 3-epimerase activity"/>
    <property type="evidence" value="ECO:0007669"/>
    <property type="project" value="UniProtKB-UniRule"/>
</dbReference>
<accession>A0A2Z5Y0U3</accession>
<evidence type="ECO:0000256" key="6">
    <source>
        <dbReference type="ARBA" id="ARBA00009541"/>
    </source>
</evidence>
<evidence type="ECO:0000256" key="4">
    <source>
        <dbReference type="ARBA" id="ARBA00001947"/>
    </source>
</evidence>
<dbReference type="Pfam" id="PF00834">
    <property type="entry name" value="Ribul_P_3_epim"/>
    <property type="match status" value="1"/>
</dbReference>
<dbReference type="GO" id="GO:0019323">
    <property type="term" value="P:pentose catabolic process"/>
    <property type="evidence" value="ECO:0007669"/>
    <property type="project" value="UniProtKB-UniRule"/>
</dbReference>
<comment type="cofactor">
    <cofactor evidence="4">
        <name>Zn(2+)</name>
        <dbReference type="ChEBI" id="CHEBI:29105"/>
    </cofactor>
</comment>
<comment type="catalytic activity">
    <reaction evidence="1 10 11">
        <text>D-ribulose 5-phosphate = D-xylulose 5-phosphate</text>
        <dbReference type="Rhea" id="RHEA:13677"/>
        <dbReference type="ChEBI" id="CHEBI:57737"/>
        <dbReference type="ChEBI" id="CHEBI:58121"/>
        <dbReference type="EC" id="5.1.3.1"/>
    </reaction>
</comment>
<dbReference type="Gene3D" id="3.20.20.70">
    <property type="entry name" value="Aldolase class I"/>
    <property type="match status" value="1"/>
</dbReference>
<dbReference type="EMBL" id="AP018492">
    <property type="protein sequence ID" value="BBC60398.1"/>
    <property type="molecule type" value="Genomic_DNA"/>
</dbReference>
<dbReference type="FunFam" id="3.20.20.70:FF:000004">
    <property type="entry name" value="Ribulose-phosphate 3-epimerase"/>
    <property type="match status" value="1"/>
</dbReference>
<evidence type="ECO:0000256" key="13">
    <source>
        <dbReference type="PIRSR" id="PIRSR001461-2"/>
    </source>
</evidence>
<evidence type="ECO:0000256" key="7">
    <source>
        <dbReference type="ARBA" id="ARBA00013188"/>
    </source>
</evidence>
<feature type="binding site" evidence="10 14">
    <location>
        <begin position="140"/>
        <end position="143"/>
    </location>
    <ligand>
        <name>substrate</name>
    </ligand>
</feature>
<feature type="binding site" evidence="14">
    <location>
        <position position="175"/>
    </location>
    <ligand>
        <name>substrate</name>
    </ligand>
</feature>
<dbReference type="GO" id="GO:0046872">
    <property type="term" value="F:metal ion binding"/>
    <property type="evidence" value="ECO:0007669"/>
    <property type="project" value="UniProtKB-UniRule"/>
</dbReference>
<keyword evidence="10 11" id="KW-0119">Carbohydrate metabolism</keyword>
<feature type="binding site" evidence="10 13">
    <location>
        <position position="31"/>
    </location>
    <ligand>
        <name>a divalent metal cation</name>
        <dbReference type="ChEBI" id="CHEBI:60240"/>
    </ligand>
</feature>
<dbReference type="HAMAP" id="MF_02227">
    <property type="entry name" value="RPE"/>
    <property type="match status" value="1"/>
</dbReference>
<evidence type="ECO:0000256" key="5">
    <source>
        <dbReference type="ARBA" id="ARBA00001954"/>
    </source>
</evidence>
<comment type="pathway">
    <text evidence="10">Carbohydrate degradation.</text>
</comment>
<comment type="cofactor">
    <cofactor evidence="5">
        <name>Fe(2+)</name>
        <dbReference type="ChEBI" id="CHEBI:29033"/>
    </cofactor>
</comment>
<comment type="cofactor">
    <cofactor evidence="3">
        <name>Co(2+)</name>
        <dbReference type="ChEBI" id="CHEBI:48828"/>
    </cofactor>
</comment>
<comment type="similarity">
    <text evidence="6 10 11">Belongs to the ribulose-phosphate 3-epimerase family.</text>
</comment>
<comment type="cofactor">
    <cofactor evidence="2">
        <name>Mn(2+)</name>
        <dbReference type="ChEBI" id="CHEBI:29035"/>
    </cofactor>
</comment>
<dbReference type="NCBIfam" id="TIGR01163">
    <property type="entry name" value="rpe"/>
    <property type="match status" value="1"/>
</dbReference>
<evidence type="ECO:0000256" key="10">
    <source>
        <dbReference type="HAMAP-Rule" id="MF_02227"/>
    </source>
</evidence>
<evidence type="ECO:0000256" key="14">
    <source>
        <dbReference type="PIRSR" id="PIRSR001461-3"/>
    </source>
</evidence>
<sequence>MKLVPSILNANFANLEKEIKTVEMAGIEALHIDVMDGQFVPNITFGPSVVSSIHSITNLSLDIHLMIIQPENYIDQFIEAGANTINVHQESTPHIYRCMQMIKDKGARAGIVLNPGTSIDTIIPILHLVDQILIMTVNPGFGGQTFIDFTLKKIAELSELKKLNGYHYEIEVDGGIIPETALLCKKAGATMFVSGSYIYDANDPRERIAALREVLD</sequence>
<feature type="active site" description="Proton acceptor" evidence="10 12">
    <location>
        <position position="33"/>
    </location>
</feature>
<dbReference type="PROSITE" id="PS01086">
    <property type="entry name" value="RIBUL_P_3_EPIMER_2"/>
    <property type="match status" value="1"/>
</dbReference>
<dbReference type="RefSeq" id="WP_013773187.1">
    <property type="nucleotide sequence ID" value="NZ_AP018492.1"/>
</dbReference>
<evidence type="ECO:0000256" key="8">
    <source>
        <dbReference type="ARBA" id="ARBA00022723"/>
    </source>
</evidence>
<keyword evidence="8 10" id="KW-0479">Metal-binding</keyword>
<evidence type="ECO:0000313" key="15">
    <source>
        <dbReference type="EMBL" id="BBC60398.1"/>
    </source>
</evidence>
<dbReference type="InterPro" id="IPR011060">
    <property type="entry name" value="RibuloseP-bd_barrel"/>
</dbReference>